<dbReference type="PROSITE" id="PS50102">
    <property type="entry name" value="RRM"/>
    <property type="match status" value="3"/>
</dbReference>
<keyword evidence="2" id="KW-0963">Cytoplasm</keyword>
<dbReference type="Pfam" id="PF00076">
    <property type="entry name" value="RRM_1"/>
    <property type="match status" value="3"/>
</dbReference>
<dbReference type="InterPro" id="IPR006535">
    <property type="entry name" value="HnRNP_R/Q_splicing_fac"/>
</dbReference>
<dbReference type="OrthoDB" id="3800936at2759"/>
<dbReference type="NCBIfam" id="TIGR01648">
    <property type="entry name" value="hnRNP-R-Q"/>
    <property type="match status" value="1"/>
</dbReference>
<name>A0A8I6S167_CIMLE</name>
<comment type="subcellular location">
    <subcellularLocation>
        <location evidence="1">Cytoplasm</location>
    </subcellularLocation>
</comment>
<feature type="domain" description="RRM" evidence="7">
    <location>
        <begin position="76"/>
        <end position="154"/>
    </location>
</feature>
<dbReference type="EnsemblMetazoa" id="XM_014399777.2">
    <property type="protein sequence ID" value="XP_014255263.1"/>
    <property type="gene ID" value="LOC106669911"/>
</dbReference>
<dbReference type="RefSeq" id="XP_014255263.1">
    <property type="nucleotide sequence ID" value="XM_014399777.2"/>
</dbReference>
<dbReference type="Proteomes" id="UP000494040">
    <property type="component" value="Unassembled WGS sequence"/>
</dbReference>
<evidence type="ECO:0000256" key="4">
    <source>
        <dbReference type="ARBA" id="ARBA00022884"/>
    </source>
</evidence>
<dbReference type="InterPro" id="IPR035979">
    <property type="entry name" value="RBD_domain_sf"/>
</dbReference>
<evidence type="ECO:0000256" key="3">
    <source>
        <dbReference type="ARBA" id="ARBA00022737"/>
    </source>
</evidence>
<dbReference type="GeneID" id="106669911"/>
<dbReference type="PANTHER" id="PTHR21245">
    <property type="entry name" value="HETEROGENEOUS NUCLEAR RIBONUCLEOPROTEIN"/>
    <property type="match status" value="1"/>
</dbReference>
<evidence type="ECO:0000256" key="1">
    <source>
        <dbReference type="ARBA" id="ARBA00004496"/>
    </source>
</evidence>
<dbReference type="InterPro" id="IPR012677">
    <property type="entry name" value="Nucleotide-bd_a/b_plait_sf"/>
</dbReference>
<dbReference type="FunFam" id="3.30.70.330:FF:000023">
    <property type="entry name" value="Heterogeneous nuclear ribonucleoprotein q isoform"/>
    <property type="match status" value="1"/>
</dbReference>
<evidence type="ECO:0000259" key="7">
    <source>
        <dbReference type="PROSITE" id="PS50102"/>
    </source>
</evidence>
<dbReference type="GO" id="GO:0003723">
    <property type="term" value="F:RNA binding"/>
    <property type="evidence" value="ECO:0007669"/>
    <property type="project" value="UniProtKB-UniRule"/>
</dbReference>
<dbReference type="SUPFAM" id="SSF54928">
    <property type="entry name" value="RNA-binding domain, RBD"/>
    <property type="match status" value="2"/>
</dbReference>
<protein>
    <recommendedName>
        <fullName evidence="7">RRM domain-containing protein</fullName>
    </recommendedName>
</protein>
<feature type="domain" description="RRM" evidence="7">
    <location>
        <begin position="156"/>
        <end position="238"/>
    </location>
</feature>
<dbReference type="GO" id="GO:0005737">
    <property type="term" value="C:cytoplasm"/>
    <property type="evidence" value="ECO:0007669"/>
    <property type="project" value="UniProtKB-SubCell"/>
</dbReference>
<feature type="region of interest" description="Disordered" evidence="6">
    <location>
        <begin position="54"/>
        <end position="73"/>
    </location>
</feature>
<keyword evidence="3" id="KW-0677">Repeat</keyword>
<dbReference type="InterPro" id="IPR000504">
    <property type="entry name" value="RRM_dom"/>
</dbReference>
<feature type="domain" description="RRM" evidence="7">
    <location>
        <begin position="251"/>
        <end position="324"/>
    </location>
</feature>
<accession>A0A8I6S167</accession>
<evidence type="ECO:0000256" key="2">
    <source>
        <dbReference type="ARBA" id="ARBA00022490"/>
    </source>
</evidence>
<organism evidence="8 9">
    <name type="scientific">Cimex lectularius</name>
    <name type="common">Bed bug</name>
    <name type="synonym">Acanthia lectularia</name>
    <dbReference type="NCBI Taxonomy" id="79782"/>
    <lineage>
        <taxon>Eukaryota</taxon>
        <taxon>Metazoa</taxon>
        <taxon>Ecdysozoa</taxon>
        <taxon>Arthropoda</taxon>
        <taxon>Hexapoda</taxon>
        <taxon>Insecta</taxon>
        <taxon>Pterygota</taxon>
        <taxon>Neoptera</taxon>
        <taxon>Paraneoptera</taxon>
        <taxon>Hemiptera</taxon>
        <taxon>Heteroptera</taxon>
        <taxon>Panheteroptera</taxon>
        <taxon>Cimicomorpha</taxon>
        <taxon>Cimicidae</taxon>
        <taxon>Cimex</taxon>
    </lineage>
</organism>
<evidence type="ECO:0000313" key="9">
    <source>
        <dbReference type="Proteomes" id="UP000494040"/>
    </source>
</evidence>
<evidence type="ECO:0000256" key="5">
    <source>
        <dbReference type="PROSITE-ProRule" id="PRU00176"/>
    </source>
</evidence>
<dbReference type="KEGG" id="clec:106669911"/>
<dbReference type="Gene3D" id="3.30.70.330">
    <property type="match status" value="3"/>
</dbReference>
<sequence>MDRSMVFLNNNYLKSKDDAISPMDLPFNSKFELNQKKNQRLLLGKQPKYETYQENGQRRYGGPPKGWVGGPPPKGTEVFVNRLPRDCMEDEIIPIFESVGQIYCLRLMMDFSGTNRGFCFVQYTSLENAKSAVSKLSGHEIRPGRKITVTKSVDNCRLFIGHIPKELDTDAIKTTICRYTAGLANVILYLSPTDKKMNRGFCFVEYEDHRSAAMARRHLLSTGIPEWNSDVMIDWATPEEEVEPHIMERVTIMYVRNMMLKTTEKTIKEALLNFVKPEDIKRVRKMKDFAFVHFTSREVAQIAINKFNGFILEGAKVEATWAKPIKTKKDDLNCIKWKRSEHSLLDAMTYSDEPFPQWFPQYAWPAINTWTLSSPANSPLSLSSDCRLGFTGELDRDNTLNLPGFEDKPALQSLACRILSECPPAMALQHLANFLRWGEVCFGVYQMTPQSFTAQIFITRHGQPLFTSPNPYLNPAAQTPEEAKNLTAKIFFSVFIFS</sequence>
<reference evidence="8" key="1">
    <citation type="submission" date="2022-01" db="UniProtKB">
        <authorList>
            <consortium name="EnsemblMetazoa"/>
        </authorList>
    </citation>
    <scope>IDENTIFICATION</scope>
</reference>
<keyword evidence="4 5" id="KW-0694">RNA-binding</keyword>
<proteinExistence type="predicted"/>
<keyword evidence="9" id="KW-1185">Reference proteome</keyword>
<dbReference type="AlphaFoldDB" id="A0A8I6S167"/>
<evidence type="ECO:0000256" key="6">
    <source>
        <dbReference type="SAM" id="MobiDB-lite"/>
    </source>
</evidence>
<dbReference type="CDD" id="cd12249">
    <property type="entry name" value="RRM1_hnRNPR_like"/>
    <property type="match status" value="1"/>
</dbReference>
<evidence type="ECO:0000313" key="8">
    <source>
        <dbReference type="EnsemblMetazoa" id="XP_014255263.1"/>
    </source>
</evidence>
<dbReference type="SMART" id="SM00360">
    <property type="entry name" value="RRM"/>
    <property type="match status" value="3"/>
</dbReference>